<dbReference type="SUPFAM" id="SSF101898">
    <property type="entry name" value="NHL repeat"/>
    <property type="match status" value="1"/>
</dbReference>
<protein>
    <submittedName>
        <fullName evidence="4">RING finger protein nhl-1-like</fullName>
    </submittedName>
</protein>
<dbReference type="CDD" id="cd05819">
    <property type="entry name" value="NHL"/>
    <property type="match status" value="1"/>
</dbReference>
<accession>A0A9J7HJN4</accession>
<dbReference type="PROSITE" id="PS51125">
    <property type="entry name" value="NHL"/>
    <property type="match status" value="2"/>
</dbReference>
<dbReference type="InterPro" id="IPR011042">
    <property type="entry name" value="6-blade_b-propeller_TolB-like"/>
</dbReference>
<evidence type="ECO:0000313" key="3">
    <source>
        <dbReference type="Proteomes" id="UP000001554"/>
    </source>
</evidence>
<dbReference type="InterPro" id="IPR050952">
    <property type="entry name" value="TRIM-NHL_E3_ligases"/>
</dbReference>
<name>A0A9J7HJN4_BRAFL</name>
<dbReference type="PANTHER" id="PTHR24104">
    <property type="entry name" value="E3 UBIQUITIN-PROTEIN LIGASE NHLRC1-RELATED"/>
    <property type="match status" value="1"/>
</dbReference>
<dbReference type="GeneID" id="118405428"/>
<dbReference type="OrthoDB" id="27136at2759"/>
<evidence type="ECO:0000313" key="4">
    <source>
        <dbReference type="RefSeq" id="XP_035660820.1"/>
    </source>
</evidence>
<organism evidence="3 4">
    <name type="scientific">Branchiostoma floridae</name>
    <name type="common">Florida lancelet</name>
    <name type="synonym">Amphioxus</name>
    <dbReference type="NCBI Taxonomy" id="7739"/>
    <lineage>
        <taxon>Eukaryota</taxon>
        <taxon>Metazoa</taxon>
        <taxon>Chordata</taxon>
        <taxon>Cephalochordata</taxon>
        <taxon>Leptocardii</taxon>
        <taxon>Amphioxiformes</taxon>
        <taxon>Branchiostomatidae</taxon>
        <taxon>Branchiostoma</taxon>
    </lineage>
</organism>
<keyword evidence="1" id="KW-0677">Repeat</keyword>
<feature type="repeat" description="NHL" evidence="2">
    <location>
        <begin position="113"/>
        <end position="142"/>
    </location>
</feature>
<dbReference type="InterPro" id="IPR001258">
    <property type="entry name" value="NHL_repeat"/>
</dbReference>
<keyword evidence="3" id="KW-1185">Reference proteome</keyword>
<dbReference type="Proteomes" id="UP000001554">
    <property type="component" value="Chromosome 18"/>
</dbReference>
<dbReference type="RefSeq" id="XP_035660820.1">
    <property type="nucleotide sequence ID" value="XM_035804927.1"/>
</dbReference>
<dbReference type="Gene3D" id="2.120.10.30">
    <property type="entry name" value="TolB, C-terminal domain"/>
    <property type="match status" value="1"/>
</dbReference>
<reference evidence="3" key="1">
    <citation type="journal article" date="2020" name="Nat. Ecol. Evol.">
        <title>Deeply conserved synteny resolves early events in vertebrate evolution.</title>
        <authorList>
            <person name="Simakov O."/>
            <person name="Marletaz F."/>
            <person name="Yue J.X."/>
            <person name="O'Connell B."/>
            <person name="Jenkins J."/>
            <person name="Brandt A."/>
            <person name="Calef R."/>
            <person name="Tung C.H."/>
            <person name="Huang T.K."/>
            <person name="Schmutz J."/>
            <person name="Satoh N."/>
            <person name="Yu J.K."/>
            <person name="Putnam N.H."/>
            <person name="Green R.E."/>
            <person name="Rokhsar D.S."/>
        </authorList>
    </citation>
    <scope>NUCLEOTIDE SEQUENCE [LARGE SCALE GENOMIC DNA]</scope>
    <source>
        <strain evidence="3">S238N-H82</strain>
    </source>
</reference>
<dbReference type="PANTHER" id="PTHR24104:SF50">
    <property type="entry name" value="SMP-30_GLUCONOLACTONASE_LRE-LIKE REGION DOMAIN-CONTAINING PROTEIN"/>
    <property type="match status" value="1"/>
</dbReference>
<reference evidence="4" key="2">
    <citation type="submission" date="2025-08" db="UniProtKB">
        <authorList>
            <consortium name="RefSeq"/>
        </authorList>
    </citation>
    <scope>IDENTIFICATION</scope>
    <source>
        <strain evidence="4">S238N-H82</strain>
        <tissue evidence="4">Testes</tissue>
    </source>
</reference>
<gene>
    <name evidence="4" type="primary">LOC118405428</name>
</gene>
<dbReference type="GO" id="GO:0000209">
    <property type="term" value="P:protein polyubiquitination"/>
    <property type="evidence" value="ECO:0000318"/>
    <property type="project" value="GO_Central"/>
</dbReference>
<feature type="repeat" description="NHL" evidence="2">
    <location>
        <begin position="146"/>
        <end position="189"/>
    </location>
</feature>
<evidence type="ECO:0000256" key="1">
    <source>
        <dbReference type="ARBA" id="ARBA00022737"/>
    </source>
</evidence>
<dbReference type="AlphaFoldDB" id="A0A9J7HJN4"/>
<proteinExistence type="predicted"/>
<dbReference type="GO" id="GO:0061630">
    <property type="term" value="F:ubiquitin protein ligase activity"/>
    <property type="evidence" value="ECO:0000318"/>
    <property type="project" value="GO_Central"/>
</dbReference>
<evidence type="ECO:0000256" key="2">
    <source>
        <dbReference type="PROSITE-ProRule" id="PRU00504"/>
    </source>
</evidence>
<dbReference type="KEGG" id="bfo:118405428"/>
<dbReference type="Pfam" id="PF01436">
    <property type="entry name" value="NHL"/>
    <property type="match status" value="2"/>
</dbReference>
<dbReference type="GO" id="GO:0043161">
    <property type="term" value="P:proteasome-mediated ubiquitin-dependent protein catabolic process"/>
    <property type="evidence" value="ECO:0000318"/>
    <property type="project" value="GO_Central"/>
</dbReference>
<sequence>MKGVKLRWFPTAMQPCGIATGNNNSLWVVLQGGGSLNAVAQYSKKGHVIATYKCNGRFRIYDIAVDRISDKIVLTITRRSGKTSQAEAVWFRPAYTNGKPICNLSRFGTIEGSYARSVTVDRKGNIFIADRYNHRVLKYDKNGVYVSSFGSQGLGSGSLHRPRGVSVDGWGRVIVADTVNHRVEMFTAEGDHVCTVAYIKTPLRVAVGGDGHLVVYKNALVPILPQN</sequence>